<dbReference type="Proteomes" id="UP000254889">
    <property type="component" value="Chromosome"/>
</dbReference>
<dbReference type="GO" id="GO:0016491">
    <property type="term" value="F:oxidoreductase activity"/>
    <property type="evidence" value="ECO:0007669"/>
    <property type="project" value="UniProtKB-KW"/>
</dbReference>
<accession>A0A345ZQU2</accession>
<sequence>MRALVIGNSDGIGLATTRALLARGHEVTGISRRAAPIAAAGYDHIVQDVTEPRYRDVLNDYLARHADIDLCIYCAGIGARLDLNDLARQTQTFAVNLMAAVITTEVVLGHMIARDHGHFIGLSSIADLMVSPQAPAYTASKAGISRYWEGLGRALAGRKPKLSNVRFGFVDTKMADAPLRPLLMTADAAARFVLGVVDRPRLTATKPFVMTLLARLTTLIIRSPLSFLFVPRN</sequence>
<dbReference type="OrthoDB" id="9793825at2"/>
<dbReference type="RefSeq" id="WP_115687834.1">
    <property type="nucleotide sequence ID" value="NZ_CP031417.1"/>
</dbReference>
<dbReference type="SUPFAM" id="SSF51735">
    <property type="entry name" value="NAD(P)-binding Rossmann-fold domains"/>
    <property type="match status" value="1"/>
</dbReference>
<dbReference type="PANTHER" id="PTHR44196">
    <property type="entry name" value="DEHYDROGENASE/REDUCTASE SDR FAMILY MEMBER 7B"/>
    <property type="match status" value="1"/>
</dbReference>
<evidence type="ECO:0000256" key="2">
    <source>
        <dbReference type="ARBA" id="ARBA00023002"/>
    </source>
</evidence>
<evidence type="ECO:0000313" key="4">
    <source>
        <dbReference type="Proteomes" id="UP000254889"/>
    </source>
</evidence>
<dbReference type="GO" id="GO:0016020">
    <property type="term" value="C:membrane"/>
    <property type="evidence" value="ECO:0007669"/>
    <property type="project" value="TreeGrafter"/>
</dbReference>
<keyword evidence="2" id="KW-0560">Oxidoreductase</keyword>
<comment type="similarity">
    <text evidence="1">Belongs to the short-chain dehydrogenases/reductases (SDR) family.</text>
</comment>
<reference evidence="3 4" key="1">
    <citation type="submission" date="2018-07" db="EMBL/GenBank/DDBJ databases">
        <authorList>
            <person name="Quirk P.G."/>
            <person name="Krulwich T.A."/>
        </authorList>
    </citation>
    <scope>NUCLEOTIDE SEQUENCE [LARGE SCALE GENOMIC DNA]</scope>
    <source>
        <strain evidence="3 4">CC-BB4</strain>
    </source>
</reference>
<gene>
    <name evidence="3" type="ORF">DW352_01410</name>
</gene>
<organism evidence="3 4">
    <name type="scientific">Pseudolabrys taiwanensis</name>
    <dbReference type="NCBI Taxonomy" id="331696"/>
    <lineage>
        <taxon>Bacteria</taxon>
        <taxon>Pseudomonadati</taxon>
        <taxon>Pseudomonadota</taxon>
        <taxon>Alphaproteobacteria</taxon>
        <taxon>Hyphomicrobiales</taxon>
        <taxon>Xanthobacteraceae</taxon>
        <taxon>Pseudolabrys</taxon>
    </lineage>
</organism>
<dbReference type="PRINTS" id="PR00081">
    <property type="entry name" value="GDHRDH"/>
</dbReference>
<dbReference type="Pfam" id="PF00106">
    <property type="entry name" value="adh_short"/>
    <property type="match status" value="1"/>
</dbReference>
<dbReference type="InterPro" id="IPR036291">
    <property type="entry name" value="NAD(P)-bd_dom_sf"/>
</dbReference>
<evidence type="ECO:0000313" key="3">
    <source>
        <dbReference type="EMBL" id="AXK79289.1"/>
    </source>
</evidence>
<dbReference type="InterPro" id="IPR020904">
    <property type="entry name" value="Sc_DH/Rdtase_CS"/>
</dbReference>
<dbReference type="Gene3D" id="3.40.50.720">
    <property type="entry name" value="NAD(P)-binding Rossmann-like Domain"/>
    <property type="match status" value="1"/>
</dbReference>
<keyword evidence="4" id="KW-1185">Reference proteome</keyword>
<dbReference type="EMBL" id="CP031417">
    <property type="protein sequence ID" value="AXK79289.1"/>
    <property type="molecule type" value="Genomic_DNA"/>
</dbReference>
<dbReference type="PANTHER" id="PTHR44196:SF1">
    <property type="entry name" value="DEHYDROGENASE_REDUCTASE SDR FAMILY MEMBER 7B"/>
    <property type="match status" value="1"/>
</dbReference>
<protein>
    <submittedName>
        <fullName evidence="3">SDR family NAD(P)-dependent oxidoreductase</fullName>
    </submittedName>
</protein>
<evidence type="ECO:0000256" key="1">
    <source>
        <dbReference type="ARBA" id="ARBA00006484"/>
    </source>
</evidence>
<dbReference type="InterPro" id="IPR002347">
    <property type="entry name" value="SDR_fam"/>
</dbReference>
<dbReference type="AlphaFoldDB" id="A0A345ZQU2"/>
<dbReference type="KEGG" id="ptaw:DW352_01410"/>
<name>A0A345ZQU2_9HYPH</name>
<dbReference type="PROSITE" id="PS00061">
    <property type="entry name" value="ADH_SHORT"/>
    <property type="match status" value="1"/>
</dbReference>
<proteinExistence type="inferred from homology"/>